<dbReference type="EMBL" id="RQTK01000374">
    <property type="protein sequence ID" value="RUS80749.1"/>
    <property type="molecule type" value="Genomic_DNA"/>
</dbReference>
<reference evidence="1 2" key="1">
    <citation type="submission" date="2019-01" db="EMBL/GenBank/DDBJ databases">
        <title>A draft genome assembly of the solar-powered sea slug Elysia chlorotica.</title>
        <authorList>
            <person name="Cai H."/>
            <person name="Li Q."/>
            <person name="Fang X."/>
            <person name="Li J."/>
            <person name="Curtis N.E."/>
            <person name="Altenburger A."/>
            <person name="Shibata T."/>
            <person name="Feng M."/>
            <person name="Maeda T."/>
            <person name="Schwartz J.A."/>
            <person name="Shigenobu S."/>
            <person name="Lundholm N."/>
            <person name="Nishiyama T."/>
            <person name="Yang H."/>
            <person name="Hasebe M."/>
            <person name="Li S."/>
            <person name="Pierce S.K."/>
            <person name="Wang J."/>
        </authorList>
    </citation>
    <scope>NUCLEOTIDE SEQUENCE [LARGE SCALE GENOMIC DNA]</scope>
    <source>
        <strain evidence="1">EC2010</strain>
        <tissue evidence="1">Whole organism of an adult</tissue>
    </source>
</reference>
<protein>
    <submittedName>
        <fullName evidence="1">Uncharacterized protein</fullName>
    </submittedName>
</protein>
<dbReference type="Proteomes" id="UP000271974">
    <property type="component" value="Unassembled WGS sequence"/>
</dbReference>
<keyword evidence="2" id="KW-1185">Reference proteome</keyword>
<feature type="non-terminal residue" evidence="1">
    <location>
        <position position="221"/>
    </location>
</feature>
<evidence type="ECO:0000313" key="1">
    <source>
        <dbReference type="EMBL" id="RUS80749.1"/>
    </source>
</evidence>
<sequence>MRLFLSPNQSMIPHMSYNIRSLDWTDYLSIRNEAPSRFGVNLPQSCKNELDFQCYCQLNTNPMKTFVQTTPLKVRGLRPEQLLNVEITTTTPLQELWDRGIVDGTFLAAKCLATEDIDSQGVMSWVIHREGKSPEEVKPEDYRVVLVKKTEVPRAENPQTLENLWKSRCSVRYWSSTINFLVDDNDGSVSLECVLNNATEYTDAVAAIVDKSAKTNPIRVQ</sequence>
<accession>A0A3S0ZLU1</accession>
<name>A0A3S0ZLU1_ELYCH</name>
<dbReference type="AlphaFoldDB" id="A0A3S0ZLU1"/>
<evidence type="ECO:0000313" key="2">
    <source>
        <dbReference type="Proteomes" id="UP000271974"/>
    </source>
</evidence>
<proteinExistence type="predicted"/>
<comment type="caution">
    <text evidence="1">The sequence shown here is derived from an EMBL/GenBank/DDBJ whole genome shotgun (WGS) entry which is preliminary data.</text>
</comment>
<organism evidence="1 2">
    <name type="scientific">Elysia chlorotica</name>
    <name type="common">Eastern emerald elysia</name>
    <name type="synonym">Sea slug</name>
    <dbReference type="NCBI Taxonomy" id="188477"/>
    <lineage>
        <taxon>Eukaryota</taxon>
        <taxon>Metazoa</taxon>
        <taxon>Spiralia</taxon>
        <taxon>Lophotrochozoa</taxon>
        <taxon>Mollusca</taxon>
        <taxon>Gastropoda</taxon>
        <taxon>Heterobranchia</taxon>
        <taxon>Euthyneura</taxon>
        <taxon>Panpulmonata</taxon>
        <taxon>Sacoglossa</taxon>
        <taxon>Placobranchoidea</taxon>
        <taxon>Plakobranchidae</taxon>
        <taxon>Elysia</taxon>
    </lineage>
</organism>
<gene>
    <name evidence="1" type="ORF">EGW08_011472</name>
</gene>